<evidence type="ECO:0000313" key="7">
    <source>
        <dbReference type="EMBL" id="KAI3916333.1"/>
    </source>
</evidence>
<comment type="catalytic activity">
    <reaction evidence="1">
        <text>a (3Z)-enoyl-CoA = a 4-saturated (2E)-enoyl-CoA</text>
        <dbReference type="Rhea" id="RHEA:45900"/>
        <dbReference type="ChEBI" id="CHEBI:85097"/>
        <dbReference type="ChEBI" id="CHEBI:85489"/>
        <dbReference type="EC" id="5.3.3.8"/>
    </reaction>
</comment>
<evidence type="ECO:0000256" key="3">
    <source>
        <dbReference type="ARBA" id="ARBA00005005"/>
    </source>
</evidence>
<dbReference type="Pfam" id="PF00378">
    <property type="entry name" value="ECH_1"/>
    <property type="match status" value="1"/>
</dbReference>
<dbReference type="CDD" id="cd06558">
    <property type="entry name" value="crotonase-like"/>
    <property type="match status" value="1"/>
</dbReference>
<dbReference type="GO" id="GO:0005777">
    <property type="term" value="C:peroxisome"/>
    <property type="evidence" value="ECO:0007669"/>
    <property type="project" value="TreeGrafter"/>
</dbReference>
<keyword evidence="6" id="KW-0443">Lipid metabolism</keyword>
<comment type="catalytic activity">
    <reaction evidence="2">
        <text>a (3E)-enoyl-CoA = a 4-saturated (2E)-enoyl-CoA</text>
        <dbReference type="Rhea" id="RHEA:45228"/>
        <dbReference type="ChEBI" id="CHEBI:58521"/>
        <dbReference type="ChEBI" id="CHEBI:85097"/>
        <dbReference type="EC" id="5.3.3.8"/>
    </reaction>
</comment>
<gene>
    <name evidence="7" type="ORF">MKW98_004774</name>
</gene>
<dbReference type="Proteomes" id="UP001202328">
    <property type="component" value="Unassembled WGS sequence"/>
</dbReference>
<dbReference type="GO" id="GO:0004165">
    <property type="term" value="F:delta(3)-delta(2)-enoyl-CoA isomerase activity"/>
    <property type="evidence" value="ECO:0007669"/>
    <property type="project" value="UniProtKB-EC"/>
</dbReference>
<evidence type="ECO:0000256" key="1">
    <source>
        <dbReference type="ARBA" id="ARBA00000452"/>
    </source>
</evidence>
<comment type="similarity">
    <text evidence="4">Belongs to the enoyl-CoA hydratase/isomerase family.</text>
</comment>
<protein>
    <recommendedName>
        <fullName evidence="5">Delta(3)-Delta(2)-enoyl-CoA isomerase</fullName>
        <ecNumber evidence="5">5.3.3.8</ecNumber>
    </recommendedName>
</protein>
<evidence type="ECO:0000256" key="6">
    <source>
        <dbReference type="ARBA" id="ARBA00023098"/>
    </source>
</evidence>
<dbReference type="SUPFAM" id="SSF52096">
    <property type="entry name" value="ClpP/crotonase"/>
    <property type="match status" value="1"/>
</dbReference>
<dbReference type="PANTHER" id="PTHR11941">
    <property type="entry name" value="ENOYL-COA HYDRATASE-RELATED"/>
    <property type="match status" value="1"/>
</dbReference>
<evidence type="ECO:0000256" key="4">
    <source>
        <dbReference type="ARBA" id="ARBA00005254"/>
    </source>
</evidence>
<dbReference type="InterPro" id="IPR001753">
    <property type="entry name" value="Enoyl-CoA_hydra/iso"/>
</dbReference>
<dbReference type="EMBL" id="JAJJMB010009125">
    <property type="protein sequence ID" value="KAI3916333.1"/>
    <property type="molecule type" value="Genomic_DNA"/>
</dbReference>
<dbReference type="AlphaFoldDB" id="A0AAD4SNV2"/>
<dbReference type="PANTHER" id="PTHR11941:SF75">
    <property type="entry name" value="ENOYL-COA HYDRATASE_ISOMERASE FAMILY PROTEIN"/>
    <property type="match status" value="1"/>
</dbReference>
<dbReference type="EC" id="5.3.3.8" evidence="5"/>
<name>A0AAD4SNV2_9MAGN</name>
<evidence type="ECO:0000256" key="2">
    <source>
        <dbReference type="ARBA" id="ARBA00000765"/>
    </source>
</evidence>
<reference evidence="7" key="1">
    <citation type="submission" date="2022-04" db="EMBL/GenBank/DDBJ databases">
        <title>A functionally conserved STORR gene fusion in Papaver species that diverged 16.8 million years ago.</title>
        <authorList>
            <person name="Catania T."/>
        </authorList>
    </citation>
    <scope>NUCLEOTIDE SEQUENCE</scope>
    <source>
        <strain evidence="7">S-188037</strain>
    </source>
</reference>
<keyword evidence="8" id="KW-1185">Reference proteome</keyword>
<dbReference type="GO" id="GO:0006635">
    <property type="term" value="P:fatty acid beta-oxidation"/>
    <property type="evidence" value="ECO:0007669"/>
    <property type="project" value="TreeGrafter"/>
</dbReference>
<accession>A0AAD4SNV2</accession>
<comment type="pathway">
    <text evidence="3">Lipid metabolism; fatty acid beta-oxidation.</text>
</comment>
<comment type="caution">
    <text evidence="7">The sequence shown here is derived from an EMBL/GenBank/DDBJ whole genome shotgun (WGS) entry which is preliminary data.</text>
</comment>
<evidence type="ECO:0000256" key="5">
    <source>
        <dbReference type="ARBA" id="ARBA00012064"/>
    </source>
</evidence>
<dbReference type="FunFam" id="3.90.226.10:FF:000049">
    <property type="entry name" value="Enoyl-CoA delta isomerase 3"/>
    <property type="match status" value="1"/>
</dbReference>
<proteinExistence type="inferred from homology"/>
<organism evidence="7 8">
    <name type="scientific">Papaver atlanticum</name>
    <dbReference type="NCBI Taxonomy" id="357466"/>
    <lineage>
        <taxon>Eukaryota</taxon>
        <taxon>Viridiplantae</taxon>
        <taxon>Streptophyta</taxon>
        <taxon>Embryophyta</taxon>
        <taxon>Tracheophyta</taxon>
        <taxon>Spermatophyta</taxon>
        <taxon>Magnoliopsida</taxon>
        <taxon>Ranunculales</taxon>
        <taxon>Papaveraceae</taxon>
        <taxon>Papaveroideae</taxon>
        <taxon>Papaver</taxon>
    </lineage>
</organism>
<dbReference type="Gene3D" id="3.90.226.10">
    <property type="entry name" value="2-enoyl-CoA Hydratase, Chain A, domain 1"/>
    <property type="match status" value="1"/>
</dbReference>
<dbReference type="InterPro" id="IPR029045">
    <property type="entry name" value="ClpP/crotonase-like_dom_sf"/>
</dbReference>
<evidence type="ECO:0000313" key="8">
    <source>
        <dbReference type="Proteomes" id="UP001202328"/>
    </source>
</evidence>
<sequence length="251" mass="27479">MCSLEKSGDIFILTLTGDDEHRLTPTLIESIRLSLKQVRTDAKPGSVLITTAQGKFFSNGFDLKYAAAAGSATGSYDRLRGMSDSFKFVVADLFSLPMPTVAAVSGHAAAAGFLLALSHDYVLMRKDKGVLYMSELNIGLNFADYFMAFLKSKIPSSRVRRDVLLQSMKIRADKAVEMGLIDFAYDTVEETKEAALKLAVKLGSNKWNGDVYADIRMNSFPEICELLGFVANFKSGFVVDLKSVVPSKSKL</sequence>